<dbReference type="Gene3D" id="1.20.120.920">
    <property type="entry name" value="CRISPR-associated endonuclease Cas1, C-terminal domain"/>
    <property type="match status" value="1"/>
</dbReference>
<dbReference type="HOGENOM" id="CLU_055263_1_0_4"/>
<sequence length="304" mass="34527">MTWRSLLIQNGGKLSLQRRQLLIQQNGESHTVPLEDIAVIIIENRETLITAPLLSALAEHGATLLTCDEQFLPCGQWLPYAQYHRQLKILKLQLNISEPLKKQLWQHIVRQKILNQAFVADETGNDLAAKRLRTLASEVRSGDTGNREAQAAALYFQALFGEKFTRNDNNAVNAALNYTYAVLRAAVARALTLYGWLPALGLFHRSELNPFNLADDFIEPLRPLADLTVIHLYEQGRLKTELTLGIKQHLIKILYYQTSIERQHFSTLAAIDKMISSFQAGVTDKNAKQLKLPEILPLKEYQYE</sequence>
<name>A0A0U1RHM9_NEIMA</name>
<comment type="subunit">
    <text evidence="9 10">Homodimer, forms a heterotetramer with a Cas2 homodimer.</text>
</comment>
<dbReference type="NCBIfam" id="TIGR03639">
    <property type="entry name" value="cas1_NMENI"/>
    <property type="match status" value="1"/>
</dbReference>
<dbReference type="InterPro" id="IPR042206">
    <property type="entry name" value="CRISPR-assoc_Cas1_C"/>
</dbReference>
<evidence type="ECO:0000256" key="9">
    <source>
        <dbReference type="ARBA" id="ARBA00038592"/>
    </source>
</evidence>
<dbReference type="EC" id="3.1.-.-" evidence="10"/>
<evidence type="ECO:0000256" key="1">
    <source>
        <dbReference type="ARBA" id="ARBA00022722"/>
    </source>
</evidence>
<dbReference type="PANTHER" id="PTHR34353:SF2">
    <property type="entry name" value="CRISPR-ASSOCIATED ENDONUCLEASE CAS1 1"/>
    <property type="match status" value="1"/>
</dbReference>
<keyword evidence="6 10" id="KW-0051">Antiviral defense</keyword>
<dbReference type="PANTHER" id="PTHR34353">
    <property type="entry name" value="CRISPR-ASSOCIATED ENDONUCLEASE CAS1 1"/>
    <property type="match status" value="1"/>
</dbReference>
<dbReference type="HAMAP" id="MF_01470">
    <property type="entry name" value="Cas1"/>
    <property type="match status" value="1"/>
</dbReference>
<feature type="binding site" evidence="10">
    <location>
        <position position="204"/>
    </location>
    <ligand>
        <name>Mn(2+)</name>
        <dbReference type="ChEBI" id="CHEBI:29035"/>
    </ligand>
</feature>
<comment type="function">
    <text evidence="10">CRISPR (clustered regularly interspaced short palindromic repeat), is an adaptive immune system that provides protection against mobile genetic elements (viruses, transposable elements and conjugative plasmids). CRISPR clusters contain spacers, sequences complementary to antecedent mobile elements, and target invading nucleic acids. CRISPR clusters are transcribed and processed into CRISPR RNA (crRNA). Acts as a dsDNA endonuclease. Involved in the integration of spacer DNA into the CRISPR cassette.</text>
</comment>
<protein>
    <recommendedName>
        <fullName evidence="10">CRISPR-associated endonuclease Cas1</fullName>
        <ecNumber evidence="10">3.1.-.-</ecNumber>
    </recommendedName>
</protein>
<dbReference type="GO" id="GO:0004520">
    <property type="term" value="F:DNA endonuclease activity"/>
    <property type="evidence" value="ECO:0007669"/>
    <property type="project" value="InterPro"/>
</dbReference>
<evidence type="ECO:0000256" key="6">
    <source>
        <dbReference type="ARBA" id="ARBA00023118"/>
    </source>
</evidence>
<dbReference type="Pfam" id="PF01867">
    <property type="entry name" value="Cas_Cas1"/>
    <property type="match status" value="1"/>
</dbReference>
<evidence type="ECO:0000256" key="8">
    <source>
        <dbReference type="ARBA" id="ARBA00023211"/>
    </source>
</evidence>
<evidence type="ECO:0000256" key="5">
    <source>
        <dbReference type="ARBA" id="ARBA00022842"/>
    </source>
</evidence>
<dbReference type="EMBL" id="AL157959">
    <property type="protein sequence ID" value="CAM07895.1"/>
    <property type="molecule type" value="Genomic_DNA"/>
</dbReference>
<dbReference type="NCBIfam" id="TIGR00287">
    <property type="entry name" value="cas1"/>
    <property type="match status" value="1"/>
</dbReference>
<dbReference type="EnsemblBacteria" id="CAM07895">
    <property type="protein sequence ID" value="CAM07895"/>
    <property type="gene ID" value="NMA0630"/>
</dbReference>
<keyword evidence="7 10" id="KW-0238">DNA-binding</keyword>
<evidence type="ECO:0000256" key="3">
    <source>
        <dbReference type="ARBA" id="ARBA00022759"/>
    </source>
</evidence>
<dbReference type="Proteomes" id="UP000000626">
    <property type="component" value="Chromosome"/>
</dbReference>
<keyword evidence="3 10" id="KW-0255">Endonuclease</keyword>
<dbReference type="GO" id="GO:0003677">
    <property type="term" value="F:DNA binding"/>
    <property type="evidence" value="ECO:0007669"/>
    <property type="project" value="UniProtKB-KW"/>
</dbReference>
<dbReference type="InterPro" id="IPR019855">
    <property type="entry name" value="CRISPR-assoc_Cas1_NMENI"/>
</dbReference>
<keyword evidence="4 10" id="KW-0378">Hydrolase</keyword>
<proteinExistence type="inferred from homology"/>
<organism evidence="11 12">
    <name type="scientific">Neisseria meningitidis serogroup A / serotype 4A (strain DSM 15465 / Z2491)</name>
    <dbReference type="NCBI Taxonomy" id="122587"/>
    <lineage>
        <taxon>Bacteria</taxon>
        <taxon>Pseudomonadati</taxon>
        <taxon>Pseudomonadota</taxon>
        <taxon>Betaproteobacteria</taxon>
        <taxon>Neisseriales</taxon>
        <taxon>Neisseriaceae</taxon>
        <taxon>Neisseria</taxon>
    </lineage>
</organism>
<keyword evidence="5 10" id="KW-0460">Magnesium</keyword>
<dbReference type="GO" id="GO:0051607">
    <property type="term" value="P:defense response to virus"/>
    <property type="evidence" value="ECO:0007669"/>
    <property type="project" value="UniProtKB-UniRule"/>
</dbReference>
<evidence type="ECO:0000256" key="2">
    <source>
        <dbReference type="ARBA" id="ARBA00022723"/>
    </source>
</evidence>
<feature type="binding site" evidence="10">
    <location>
        <position position="148"/>
    </location>
    <ligand>
        <name>Mn(2+)</name>
        <dbReference type="ChEBI" id="CHEBI:29035"/>
    </ligand>
</feature>
<gene>
    <name evidence="10" type="primary">cas1</name>
    <name evidence="11" type="ordered locus">NMA0630</name>
</gene>
<dbReference type="RefSeq" id="WP_002214563.1">
    <property type="nucleotide sequence ID" value="NC_003116.1"/>
</dbReference>
<dbReference type="InterPro" id="IPR050646">
    <property type="entry name" value="Cas1"/>
</dbReference>
<dbReference type="GO" id="GO:0016787">
    <property type="term" value="F:hydrolase activity"/>
    <property type="evidence" value="ECO:0007669"/>
    <property type="project" value="UniProtKB-KW"/>
</dbReference>
<dbReference type="GO" id="GO:0046872">
    <property type="term" value="F:metal ion binding"/>
    <property type="evidence" value="ECO:0007669"/>
    <property type="project" value="UniProtKB-UniRule"/>
</dbReference>
<keyword evidence="1 10" id="KW-0540">Nuclease</keyword>
<evidence type="ECO:0000313" key="12">
    <source>
        <dbReference type="Proteomes" id="UP000000626"/>
    </source>
</evidence>
<keyword evidence="8 10" id="KW-0464">Manganese</keyword>
<feature type="binding site" evidence="10">
    <location>
        <position position="219"/>
    </location>
    <ligand>
        <name>Mn(2+)</name>
        <dbReference type="ChEBI" id="CHEBI:29035"/>
    </ligand>
</feature>
<comment type="similarity">
    <text evidence="10">Belongs to the CRISPR-associated endonuclease Cas1 family.</text>
</comment>
<accession>A0A0U1RHM9</accession>
<evidence type="ECO:0000256" key="10">
    <source>
        <dbReference type="HAMAP-Rule" id="MF_01470"/>
    </source>
</evidence>
<reference evidence="11 12" key="1">
    <citation type="journal article" date="2000" name="Nature">
        <title>Complete DNA sequence of a serogroup A strain of Neisseria meningitidis Z2491.</title>
        <authorList>
            <person name="Parkhill J."/>
            <person name="Achtman M."/>
            <person name="James K.D."/>
            <person name="Bentley S.D."/>
            <person name="Churcher C."/>
            <person name="Klee S.R."/>
            <person name="Morelli G."/>
            <person name="Basham D."/>
            <person name="Brown D."/>
            <person name="Chillingworth T."/>
            <person name="Davies R.M."/>
            <person name="Davis P."/>
            <person name="Devlin K."/>
            <person name="Feltwell T."/>
            <person name="Hamlin N."/>
            <person name="Holroyd S."/>
            <person name="Jagels K."/>
            <person name="Leather S."/>
            <person name="Moule S."/>
            <person name="Mungall K."/>
            <person name="Quail M.A."/>
            <person name="Rajandream M.A."/>
            <person name="Rutherford K.M."/>
            <person name="Simmonds M."/>
            <person name="Skelton J."/>
            <person name="Whitehead S."/>
            <person name="Spratt B.G."/>
            <person name="Barrell B.G."/>
        </authorList>
    </citation>
    <scope>NUCLEOTIDE SEQUENCE [LARGE SCALE GENOMIC DNA]</scope>
    <source>
        <strain evidence="12">DSM 15465 / Z2491</strain>
    </source>
</reference>
<evidence type="ECO:0000256" key="4">
    <source>
        <dbReference type="ARBA" id="ARBA00022801"/>
    </source>
</evidence>
<dbReference type="GeneID" id="93386732"/>
<evidence type="ECO:0000313" key="11">
    <source>
        <dbReference type="EMBL" id="CAM07895.1"/>
    </source>
</evidence>
<dbReference type="AlphaFoldDB" id="A0A0U1RHM9"/>
<keyword evidence="2 10" id="KW-0479">Metal-binding</keyword>
<dbReference type="CDD" id="cd09720">
    <property type="entry name" value="Cas1_II"/>
    <property type="match status" value="1"/>
</dbReference>
<dbReference type="KEGG" id="nma:NMA0630"/>
<comment type="cofactor">
    <cofactor evidence="10">
        <name>Mg(2+)</name>
        <dbReference type="ChEBI" id="CHEBI:18420"/>
    </cofactor>
    <cofactor evidence="10">
        <name>Mn(2+)</name>
        <dbReference type="ChEBI" id="CHEBI:29035"/>
    </cofactor>
</comment>
<dbReference type="InterPro" id="IPR002729">
    <property type="entry name" value="CRISPR-assoc_Cas1"/>
</dbReference>
<evidence type="ECO:0000256" key="7">
    <source>
        <dbReference type="ARBA" id="ARBA00023125"/>
    </source>
</evidence>
<dbReference type="GO" id="GO:0043571">
    <property type="term" value="P:maintenance of CRISPR repeat elements"/>
    <property type="evidence" value="ECO:0007669"/>
    <property type="project" value="UniProtKB-UniRule"/>
</dbReference>